<dbReference type="OrthoDB" id="5951835at2"/>
<keyword evidence="2" id="KW-1185">Reference proteome</keyword>
<dbReference type="SUPFAM" id="SSF55961">
    <property type="entry name" value="Bet v1-like"/>
    <property type="match status" value="1"/>
</dbReference>
<evidence type="ECO:0000313" key="2">
    <source>
        <dbReference type="Proteomes" id="UP000019489"/>
    </source>
</evidence>
<dbReference type="Gene3D" id="3.30.530.20">
    <property type="match status" value="1"/>
</dbReference>
<reference evidence="1 2" key="1">
    <citation type="submission" date="2013-08" db="EMBL/GenBank/DDBJ databases">
        <title>Intrasporangium oryzae NRRL B-24470.</title>
        <authorList>
            <person name="Liu H."/>
            <person name="Wang G."/>
        </authorList>
    </citation>
    <scope>NUCLEOTIDE SEQUENCE [LARGE SCALE GENOMIC DNA]</scope>
    <source>
        <strain evidence="1 2">NRRL B-24470</strain>
    </source>
</reference>
<dbReference type="EMBL" id="AWSA01000003">
    <property type="protein sequence ID" value="EWT03271.1"/>
    <property type="molecule type" value="Genomic_DNA"/>
</dbReference>
<dbReference type="RefSeq" id="WP_051509866.1">
    <property type="nucleotide sequence ID" value="NZ_AWSA01000003.1"/>
</dbReference>
<protein>
    <recommendedName>
        <fullName evidence="3">Polyketide cyclase</fullName>
    </recommendedName>
</protein>
<dbReference type="AlphaFoldDB" id="W9GAQ3"/>
<dbReference type="InterPro" id="IPR019587">
    <property type="entry name" value="Polyketide_cyclase/dehydratase"/>
</dbReference>
<proteinExistence type="predicted"/>
<evidence type="ECO:0000313" key="1">
    <source>
        <dbReference type="EMBL" id="EWT03271.1"/>
    </source>
</evidence>
<organism evidence="1 2">
    <name type="scientific">Intrasporangium oryzae NRRL B-24470</name>
    <dbReference type="NCBI Taxonomy" id="1386089"/>
    <lineage>
        <taxon>Bacteria</taxon>
        <taxon>Bacillati</taxon>
        <taxon>Actinomycetota</taxon>
        <taxon>Actinomycetes</taxon>
        <taxon>Micrococcales</taxon>
        <taxon>Intrasporangiaceae</taxon>
        <taxon>Intrasporangium</taxon>
    </lineage>
</organism>
<sequence length="149" mass="16509">MGHISGSLHIEAAPERVFDTVADTRNEPSFNPAMTQAELLTAPPIGLGTRFKARMGRAGTEMIVELTDFERPARLGSRTTSVTMETTGGLTFSPEGDGTRMRWDWEVHPKGWFRLTGPLVGPVGRRMERRIWTGLKRRLEADANGRTTG</sequence>
<evidence type="ECO:0008006" key="3">
    <source>
        <dbReference type="Google" id="ProtNLM"/>
    </source>
</evidence>
<dbReference type="Pfam" id="PF10604">
    <property type="entry name" value="Polyketide_cyc2"/>
    <property type="match status" value="1"/>
</dbReference>
<dbReference type="Proteomes" id="UP000019489">
    <property type="component" value="Unassembled WGS sequence"/>
</dbReference>
<dbReference type="InterPro" id="IPR023393">
    <property type="entry name" value="START-like_dom_sf"/>
</dbReference>
<dbReference type="STRING" id="1386089.N865_18775"/>
<accession>W9GAQ3</accession>
<gene>
    <name evidence="1" type="ORF">N865_18775</name>
</gene>
<name>W9GAQ3_9MICO</name>
<comment type="caution">
    <text evidence="1">The sequence shown here is derived from an EMBL/GenBank/DDBJ whole genome shotgun (WGS) entry which is preliminary data.</text>
</comment>